<evidence type="ECO:0008006" key="3">
    <source>
        <dbReference type="Google" id="ProtNLM"/>
    </source>
</evidence>
<keyword evidence="2" id="KW-1185">Reference proteome</keyword>
<sequence length="302" mass="33291">SENTLKRNDLGVSEDTIKNAVANALRGAIPVRTTANTFGIKKSTLHARTKIVKQLGALSDSGNESSKEESYGLSKYATRRTWSTDETGISAIIQAPRVIAEIGKGAVGQCVSAERSTTVTVCGIISAAGGTIPPMYISTLWYKIGVDDHRNIRKIIGTHTKSHEKFSNMSNPINHARNNGTVLLSFPLHCMHKMQPLDKAVYGPYKQKCKISFNDYVLSKLTSKPFLQSLTPKNIISDFLRTGSWPIMIFTDEDFLGAYTTKRPDPEIKSELSPNMSLITVMDKTSDSSDTNIFDHNDFNNL</sequence>
<gene>
    <name evidence="1" type="ORF">ILUMI_07825</name>
</gene>
<feature type="non-terminal residue" evidence="1">
    <location>
        <position position="302"/>
    </location>
</feature>
<evidence type="ECO:0000313" key="1">
    <source>
        <dbReference type="EMBL" id="KAF2898350.1"/>
    </source>
</evidence>
<comment type="caution">
    <text evidence="1">The sequence shown here is derived from an EMBL/GenBank/DDBJ whole genome shotgun (WGS) entry which is preliminary data.</text>
</comment>
<evidence type="ECO:0000313" key="2">
    <source>
        <dbReference type="Proteomes" id="UP000801492"/>
    </source>
</evidence>
<dbReference type="AlphaFoldDB" id="A0A8K0GB87"/>
<name>A0A8K0GB87_IGNLU</name>
<organism evidence="1 2">
    <name type="scientific">Ignelater luminosus</name>
    <name type="common">Cucubano</name>
    <name type="synonym">Pyrophorus luminosus</name>
    <dbReference type="NCBI Taxonomy" id="2038154"/>
    <lineage>
        <taxon>Eukaryota</taxon>
        <taxon>Metazoa</taxon>
        <taxon>Ecdysozoa</taxon>
        <taxon>Arthropoda</taxon>
        <taxon>Hexapoda</taxon>
        <taxon>Insecta</taxon>
        <taxon>Pterygota</taxon>
        <taxon>Neoptera</taxon>
        <taxon>Endopterygota</taxon>
        <taxon>Coleoptera</taxon>
        <taxon>Polyphaga</taxon>
        <taxon>Elateriformia</taxon>
        <taxon>Elateroidea</taxon>
        <taxon>Elateridae</taxon>
        <taxon>Agrypninae</taxon>
        <taxon>Pyrophorini</taxon>
        <taxon>Ignelater</taxon>
    </lineage>
</organism>
<dbReference type="EMBL" id="VTPC01003571">
    <property type="protein sequence ID" value="KAF2898350.1"/>
    <property type="molecule type" value="Genomic_DNA"/>
</dbReference>
<proteinExistence type="predicted"/>
<accession>A0A8K0GB87</accession>
<dbReference type="Proteomes" id="UP000801492">
    <property type="component" value="Unassembled WGS sequence"/>
</dbReference>
<reference evidence="1" key="1">
    <citation type="submission" date="2019-08" db="EMBL/GenBank/DDBJ databases">
        <title>The genome of the North American firefly Photinus pyralis.</title>
        <authorList>
            <consortium name="Photinus pyralis genome working group"/>
            <person name="Fallon T.R."/>
            <person name="Sander Lower S.E."/>
            <person name="Weng J.-K."/>
        </authorList>
    </citation>
    <scope>NUCLEOTIDE SEQUENCE</scope>
    <source>
        <strain evidence="1">TRF0915ILg1</strain>
        <tissue evidence="1">Whole body</tissue>
    </source>
</reference>
<protein>
    <recommendedName>
        <fullName evidence="3">DDE-1 domain-containing protein</fullName>
    </recommendedName>
</protein>